<evidence type="ECO:0000313" key="2">
    <source>
        <dbReference type="Proteomes" id="UP000053235"/>
    </source>
</evidence>
<dbReference type="AlphaFoldDB" id="A0A0M6ZWQ0"/>
<dbReference type="EMBL" id="CXWD01000004">
    <property type="protein sequence ID" value="CTQ67188.1"/>
    <property type="molecule type" value="Genomic_DNA"/>
</dbReference>
<evidence type="ECO:0008006" key="3">
    <source>
        <dbReference type="Google" id="ProtNLM"/>
    </source>
</evidence>
<sequence>MKIAGLDVATNTGWCIAEGQSFETGLFRNKPKSNCKITREAERNYNFRRWLWGFLKIKEIEFVAIEERIKGEMTKTEVDRFGRKSKKSISNDSAKATAAYLNGCAQEVCFSLSIPFVLVPVQTWRAAFNGGQKPDLGEDQKDVTRRICEMMKIDVKSKDAADAAGIAFWAQIHTKTERLQGAAGPLFEGEAA</sequence>
<dbReference type="STRING" id="388408.LAX5112_01256"/>
<dbReference type="GO" id="GO:0003676">
    <property type="term" value="F:nucleic acid binding"/>
    <property type="evidence" value="ECO:0007669"/>
    <property type="project" value="InterPro"/>
</dbReference>
<evidence type="ECO:0000313" key="1">
    <source>
        <dbReference type="EMBL" id="CTQ67188.1"/>
    </source>
</evidence>
<keyword evidence="2" id="KW-1185">Reference proteome</keyword>
<gene>
    <name evidence="1" type="ORF">LAX5112_01256</name>
</gene>
<dbReference type="Gene3D" id="3.30.420.10">
    <property type="entry name" value="Ribonuclease H-like superfamily/Ribonuclease H"/>
    <property type="match status" value="1"/>
</dbReference>
<proteinExistence type="predicted"/>
<protein>
    <recommendedName>
        <fullName evidence="3">Holliday junction resolvase RuvC</fullName>
    </recommendedName>
</protein>
<reference evidence="2" key="1">
    <citation type="submission" date="2015-07" db="EMBL/GenBank/DDBJ databases">
        <authorList>
            <person name="Rodrigo-Torres Lidia"/>
            <person name="Arahal R.David."/>
        </authorList>
    </citation>
    <scope>NUCLEOTIDE SEQUENCE [LARGE SCALE GENOMIC DNA]</scope>
    <source>
        <strain evidence="2">CECT 5112</strain>
    </source>
</reference>
<dbReference type="InterPro" id="IPR012337">
    <property type="entry name" value="RNaseH-like_sf"/>
</dbReference>
<dbReference type="InterPro" id="IPR036397">
    <property type="entry name" value="RNaseH_sf"/>
</dbReference>
<organism evidence="1 2">
    <name type="scientific">Roseibium alexandrii</name>
    <dbReference type="NCBI Taxonomy" id="388408"/>
    <lineage>
        <taxon>Bacteria</taxon>
        <taxon>Pseudomonadati</taxon>
        <taxon>Pseudomonadota</taxon>
        <taxon>Alphaproteobacteria</taxon>
        <taxon>Hyphomicrobiales</taxon>
        <taxon>Stappiaceae</taxon>
        <taxon>Roseibium</taxon>
    </lineage>
</organism>
<dbReference type="OrthoDB" id="2990050at2"/>
<dbReference type="SUPFAM" id="SSF53098">
    <property type="entry name" value="Ribonuclease H-like"/>
    <property type="match status" value="1"/>
</dbReference>
<dbReference type="Proteomes" id="UP000053235">
    <property type="component" value="Unassembled WGS sequence"/>
</dbReference>
<dbReference type="RefSeq" id="WP_055671091.1">
    <property type="nucleotide sequence ID" value="NZ_CXWD01000004.1"/>
</dbReference>
<accession>A0A0M6ZWQ0</accession>
<name>A0A0M6ZWQ0_9HYPH</name>